<dbReference type="EMBL" id="BTRK01000002">
    <property type="protein sequence ID" value="GMR34576.1"/>
    <property type="molecule type" value="Genomic_DNA"/>
</dbReference>
<accession>A0AAN4Z5S1</accession>
<organism evidence="2 3">
    <name type="scientific">Pristionchus mayeri</name>
    <dbReference type="NCBI Taxonomy" id="1317129"/>
    <lineage>
        <taxon>Eukaryota</taxon>
        <taxon>Metazoa</taxon>
        <taxon>Ecdysozoa</taxon>
        <taxon>Nematoda</taxon>
        <taxon>Chromadorea</taxon>
        <taxon>Rhabditida</taxon>
        <taxon>Rhabditina</taxon>
        <taxon>Diplogasteromorpha</taxon>
        <taxon>Diplogasteroidea</taxon>
        <taxon>Neodiplogasteridae</taxon>
        <taxon>Pristionchus</taxon>
    </lineage>
</organism>
<dbReference type="PANTHER" id="PTHR22991:SF40">
    <property type="entry name" value="PROTEIN CBG13490"/>
    <property type="match status" value="1"/>
</dbReference>
<keyword evidence="3" id="KW-1185">Reference proteome</keyword>
<protein>
    <recommendedName>
        <fullName evidence="4">C-type lectin</fullName>
    </recommendedName>
</protein>
<gene>
    <name evidence="2" type="ORF">PMAYCL1PPCAC_04771</name>
</gene>
<proteinExistence type="predicted"/>
<comment type="caution">
    <text evidence="2">The sequence shown here is derived from an EMBL/GenBank/DDBJ whole genome shotgun (WGS) entry which is preliminary data.</text>
</comment>
<dbReference type="Proteomes" id="UP001328107">
    <property type="component" value="Unassembled WGS sequence"/>
</dbReference>
<reference evidence="3" key="1">
    <citation type="submission" date="2022-10" db="EMBL/GenBank/DDBJ databases">
        <title>Genome assembly of Pristionchus species.</title>
        <authorList>
            <person name="Yoshida K."/>
            <person name="Sommer R.J."/>
        </authorList>
    </citation>
    <scope>NUCLEOTIDE SEQUENCE [LARGE SCALE GENOMIC DNA]</scope>
    <source>
        <strain evidence="3">RS5460</strain>
    </source>
</reference>
<dbReference type="PANTHER" id="PTHR22991">
    <property type="entry name" value="PROTEIN CBG13490"/>
    <property type="match status" value="1"/>
</dbReference>
<evidence type="ECO:0000256" key="1">
    <source>
        <dbReference type="ARBA" id="ARBA00023157"/>
    </source>
</evidence>
<dbReference type="InterPro" id="IPR050976">
    <property type="entry name" value="Snaclec"/>
</dbReference>
<name>A0AAN4Z5S1_9BILA</name>
<evidence type="ECO:0008006" key="4">
    <source>
        <dbReference type="Google" id="ProtNLM"/>
    </source>
</evidence>
<keyword evidence="1" id="KW-1015">Disulfide bond</keyword>
<sequence>MIIVLGIVCNATSNEWIWADGSPVDYRPPGFSGHLNQPCTPNGEWYYNRRDANTIHEGYWYHYTGEATVNYDIHCVTELKKSLRFMRMTA</sequence>
<evidence type="ECO:0000313" key="3">
    <source>
        <dbReference type="Proteomes" id="UP001328107"/>
    </source>
</evidence>
<dbReference type="AlphaFoldDB" id="A0AAN4Z5S1"/>
<evidence type="ECO:0000313" key="2">
    <source>
        <dbReference type="EMBL" id="GMR34576.1"/>
    </source>
</evidence>